<dbReference type="Gene3D" id="2.10.109.10">
    <property type="entry name" value="Umud Fragment, subunit A"/>
    <property type="match status" value="1"/>
</dbReference>
<dbReference type="InterPro" id="IPR019533">
    <property type="entry name" value="Peptidase_S26"/>
</dbReference>
<proteinExistence type="inferred from homology"/>
<comment type="caution">
    <text evidence="9">Lacks conserved residue(s) required for the propagation of feature annotation.</text>
</comment>
<keyword evidence="8" id="KW-0812">Transmembrane</keyword>
<gene>
    <name evidence="11" type="ORF">RP29_09870</name>
</gene>
<evidence type="ECO:0000256" key="2">
    <source>
        <dbReference type="ARBA" id="ARBA00009370"/>
    </source>
</evidence>
<reference evidence="11 12" key="1">
    <citation type="submission" date="2014-12" db="EMBL/GenBank/DDBJ databases">
        <title>Isolation of bacteria from lake water.</title>
        <authorList>
            <person name="Sheng K.-Y."/>
            <person name="Chin P.-S."/>
            <person name="Chan K.-G."/>
            <person name="Tan G.S."/>
        </authorList>
    </citation>
    <scope>NUCLEOTIDE SEQUENCE [LARGE SCALE GENOMIC DNA]</scope>
    <source>
        <strain evidence="11 12">KY4</strain>
    </source>
</reference>
<name>A0A0D7K8D4_9BURK</name>
<dbReference type="GO" id="GO:0006465">
    <property type="term" value="P:signal peptide processing"/>
    <property type="evidence" value="ECO:0007669"/>
    <property type="project" value="InterPro"/>
</dbReference>
<dbReference type="Pfam" id="PF10502">
    <property type="entry name" value="Peptidase_S26"/>
    <property type="match status" value="1"/>
</dbReference>
<dbReference type="AlphaFoldDB" id="A0A0D7K8D4"/>
<keyword evidence="5 8" id="KW-0645">Protease</keyword>
<comment type="caution">
    <text evidence="11">The sequence shown here is derived from an EMBL/GenBank/DDBJ whole genome shotgun (WGS) entry which is preliminary data.</text>
</comment>
<feature type="transmembrane region" description="Helical" evidence="8">
    <location>
        <begin position="31"/>
        <end position="48"/>
    </location>
</feature>
<comment type="catalytic activity">
    <reaction evidence="1 8">
        <text>Cleavage of hydrophobic, N-terminal signal or leader sequences from secreted and periplasmic proteins.</text>
        <dbReference type="EC" id="3.4.21.89"/>
    </reaction>
</comment>
<dbReference type="PANTHER" id="PTHR43390:SF1">
    <property type="entry name" value="CHLOROPLAST PROCESSING PEPTIDASE"/>
    <property type="match status" value="1"/>
</dbReference>
<dbReference type="PROSITE" id="PS00761">
    <property type="entry name" value="SPASE_I_3"/>
    <property type="match status" value="1"/>
</dbReference>
<dbReference type="SUPFAM" id="SSF51306">
    <property type="entry name" value="LexA/Signal peptidase"/>
    <property type="match status" value="1"/>
</dbReference>
<feature type="active site" evidence="7">
    <location>
        <position position="131"/>
    </location>
</feature>
<dbReference type="InterPro" id="IPR000223">
    <property type="entry name" value="Pept_S26A_signal_pept_1"/>
</dbReference>
<dbReference type="STRING" id="80878.RP29_09870"/>
<organism evidence="11 12">
    <name type="scientific">Acidovorax temperans</name>
    <dbReference type="NCBI Taxonomy" id="80878"/>
    <lineage>
        <taxon>Bacteria</taxon>
        <taxon>Pseudomonadati</taxon>
        <taxon>Pseudomonadota</taxon>
        <taxon>Betaproteobacteria</taxon>
        <taxon>Burkholderiales</taxon>
        <taxon>Comamonadaceae</taxon>
        <taxon>Acidovorax</taxon>
    </lineage>
</organism>
<keyword evidence="12" id="KW-1185">Reference proteome</keyword>
<evidence type="ECO:0000256" key="5">
    <source>
        <dbReference type="ARBA" id="ARBA00022670"/>
    </source>
</evidence>
<evidence type="ECO:0000259" key="10">
    <source>
        <dbReference type="Pfam" id="PF10502"/>
    </source>
</evidence>
<dbReference type="InterPro" id="IPR019757">
    <property type="entry name" value="Pept_S26A_signal_pept_1_Lys-AS"/>
</dbReference>
<dbReference type="PANTHER" id="PTHR43390">
    <property type="entry name" value="SIGNAL PEPTIDASE I"/>
    <property type="match status" value="1"/>
</dbReference>
<accession>A0A0D7K8D4</accession>
<dbReference type="GO" id="GO:0004252">
    <property type="term" value="F:serine-type endopeptidase activity"/>
    <property type="evidence" value="ECO:0007669"/>
    <property type="project" value="InterPro"/>
</dbReference>
<dbReference type="InterPro" id="IPR019758">
    <property type="entry name" value="Pept_S26A_signal_pept_1_CS"/>
</dbReference>
<feature type="active site" evidence="7">
    <location>
        <position position="186"/>
    </location>
</feature>
<dbReference type="InterPro" id="IPR036286">
    <property type="entry name" value="LexA/Signal_pep-like_sf"/>
</dbReference>
<protein>
    <recommendedName>
        <fullName evidence="4 8">Signal peptidase I</fullName>
        <ecNumber evidence="3 8">3.4.21.89</ecNumber>
    </recommendedName>
</protein>
<evidence type="ECO:0000256" key="6">
    <source>
        <dbReference type="ARBA" id="ARBA00022801"/>
    </source>
</evidence>
<keyword evidence="8" id="KW-0472">Membrane</keyword>
<evidence type="ECO:0000256" key="9">
    <source>
        <dbReference type="RuleBase" id="RU362042"/>
    </source>
</evidence>
<evidence type="ECO:0000256" key="1">
    <source>
        <dbReference type="ARBA" id="ARBA00000677"/>
    </source>
</evidence>
<evidence type="ECO:0000256" key="8">
    <source>
        <dbReference type="RuleBase" id="RU003993"/>
    </source>
</evidence>
<evidence type="ECO:0000256" key="3">
    <source>
        <dbReference type="ARBA" id="ARBA00013208"/>
    </source>
</evidence>
<dbReference type="PRINTS" id="PR00727">
    <property type="entry name" value="LEADERPTASE"/>
</dbReference>
<dbReference type="InterPro" id="IPR019756">
    <property type="entry name" value="Pept_S26A_signal_pept_1_Ser-AS"/>
</dbReference>
<feature type="transmembrane region" description="Helical" evidence="8">
    <location>
        <begin position="100"/>
        <end position="121"/>
    </location>
</feature>
<dbReference type="EC" id="3.4.21.89" evidence="3 8"/>
<dbReference type="Proteomes" id="UP000032566">
    <property type="component" value="Unassembled WGS sequence"/>
</dbReference>
<evidence type="ECO:0000256" key="4">
    <source>
        <dbReference type="ARBA" id="ARBA00019232"/>
    </source>
</evidence>
<dbReference type="NCBIfam" id="TIGR02227">
    <property type="entry name" value="sigpep_I_bact"/>
    <property type="match status" value="1"/>
</dbReference>
<evidence type="ECO:0000313" key="12">
    <source>
        <dbReference type="Proteomes" id="UP000032566"/>
    </source>
</evidence>
<dbReference type="PROSITE" id="PS00760">
    <property type="entry name" value="SPASE_I_2"/>
    <property type="match status" value="1"/>
</dbReference>
<dbReference type="CDD" id="cd06530">
    <property type="entry name" value="S26_SPase_I"/>
    <property type="match status" value="1"/>
</dbReference>
<evidence type="ECO:0000256" key="7">
    <source>
        <dbReference type="PIRSR" id="PIRSR600223-1"/>
    </source>
</evidence>
<dbReference type="RefSeq" id="WP_044397891.1">
    <property type="nucleotide sequence ID" value="NZ_JBKBMI010000001.1"/>
</dbReference>
<evidence type="ECO:0000313" key="11">
    <source>
        <dbReference type="EMBL" id="KJA10590.1"/>
    </source>
</evidence>
<keyword evidence="6 8" id="KW-0378">Hydrolase</keyword>
<sequence length="324" mass="36880">MQFMQVITSLLLAAFAGYIGAWYFGALEGNFALLLFLATVVTGVYWLGERFYFLPQRRKAAQALEDAAVQRRAELDRMGIQKVDVDAQEAKSRILMQPWWLDWTAGLFPVIAAVFVLRSFLFEPFKIPSGSMVPTLRVGDLILVNKFTYGVRLPVIHTKIIEGNKPARGDVLVFRYPPQPSLDYIKRVVGVPGDEVAYLNKRLTINGKPVPTSAQPDFLEQESMRYFKQFEETLGEHSHRLLNNTDAPAFVQGVTNFAYRENCRYSVEGVVCKVPEGHYFMMGDNRDNSLDSRYWGFVPEGNIVGKAFFVWMNFGDFKRIGPFN</sequence>
<dbReference type="EMBL" id="JXYQ01000030">
    <property type="protein sequence ID" value="KJA10590.1"/>
    <property type="molecule type" value="Genomic_DNA"/>
</dbReference>
<dbReference type="GO" id="GO:0016020">
    <property type="term" value="C:membrane"/>
    <property type="evidence" value="ECO:0007669"/>
    <property type="project" value="UniProtKB-SubCell"/>
</dbReference>
<comment type="subcellular location">
    <subcellularLocation>
        <location evidence="9">Membrane</location>
        <topology evidence="9">Single-pass type II membrane protein</topology>
    </subcellularLocation>
</comment>
<feature type="domain" description="Peptidase S26" evidence="10">
    <location>
        <begin position="101"/>
        <end position="312"/>
    </location>
</feature>
<dbReference type="GO" id="GO:0009003">
    <property type="term" value="F:signal peptidase activity"/>
    <property type="evidence" value="ECO:0007669"/>
    <property type="project" value="UniProtKB-EC"/>
</dbReference>
<dbReference type="OrthoDB" id="9815782at2"/>
<comment type="similarity">
    <text evidence="2 9">Belongs to the peptidase S26 family.</text>
</comment>
<dbReference type="PROSITE" id="PS00501">
    <property type="entry name" value="SPASE_I_1"/>
    <property type="match status" value="1"/>
</dbReference>
<keyword evidence="8" id="KW-1133">Transmembrane helix</keyword>
<dbReference type="PATRIC" id="fig|80878.5.peg.1624"/>